<accession>A0A2G9YHX4</accession>
<protein>
    <recommendedName>
        <fullName evidence="4">Holin</fullName>
    </recommendedName>
</protein>
<keyword evidence="1" id="KW-0472">Membrane</keyword>
<feature type="transmembrane region" description="Helical" evidence="1">
    <location>
        <begin position="40"/>
        <end position="62"/>
    </location>
</feature>
<feature type="transmembrane region" description="Helical" evidence="1">
    <location>
        <begin position="12"/>
        <end position="34"/>
    </location>
</feature>
<evidence type="ECO:0000313" key="3">
    <source>
        <dbReference type="Proteomes" id="UP000231292"/>
    </source>
</evidence>
<evidence type="ECO:0000313" key="2">
    <source>
        <dbReference type="EMBL" id="PIP18794.1"/>
    </source>
</evidence>
<dbReference type="EMBL" id="PCRK01000163">
    <property type="protein sequence ID" value="PIP18794.1"/>
    <property type="molecule type" value="Genomic_DNA"/>
</dbReference>
<name>A0A2G9YHX4_9BACT</name>
<evidence type="ECO:0000256" key="1">
    <source>
        <dbReference type="SAM" id="Phobius"/>
    </source>
</evidence>
<organism evidence="2 3">
    <name type="scientific">Candidatus Sherwoodlollariibacterium unditelluris</name>
    <dbReference type="NCBI Taxonomy" id="1974757"/>
    <lineage>
        <taxon>Bacteria</taxon>
        <taxon>Pseudomonadati</taxon>
        <taxon>Candidatus Omnitrophota</taxon>
        <taxon>Candidatus Sherwoodlollariibacterium</taxon>
    </lineage>
</organism>
<reference evidence="2 3" key="1">
    <citation type="submission" date="2017-09" db="EMBL/GenBank/DDBJ databases">
        <title>Depth-based differentiation of microbial function through sediment-hosted aquifers and enrichment of novel symbionts in the deep terrestrial subsurface.</title>
        <authorList>
            <person name="Probst A.J."/>
            <person name="Ladd B."/>
            <person name="Jarett J.K."/>
            <person name="Geller-Mcgrath D.E."/>
            <person name="Sieber C.M."/>
            <person name="Emerson J.B."/>
            <person name="Anantharaman K."/>
            <person name="Thomas B.C."/>
            <person name="Malmstrom R."/>
            <person name="Stieglmeier M."/>
            <person name="Klingl A."/>
            <person name="Woyke T."/>
            <person name="Ryan C.M."/>
            <person name="Banfield J.F."/>
        </authorList>
    </citation>
    <scope>NUCLEOTIDE SEQUENCE [LARGE SCALE GENOMIC DNA]</scope>
    <source>
        <strain evidence="2">CG23_combo_of_CG06-09_8_20_14_all_41_10</strain>
    </source>
</reference>
<proteinExistence type="predicted"/>
<keyword evidence="1" id="KW-0812">Transmembrane</keyword>
<dbReference type="Proteomes" id="UP000231292">
    <property type="component" value="Unassembled WGS sequence"/>
</dbReference>
<sequence length="83" mass="9180">MDTKDWWKSRTMWGVIISIIASLLQMLGVAQITLEEQSNLVQLIVNVATGLSEIIGFLMIIIGRMRANKPISNNIIPKRGGTA</sequence>
<comment type="caution">
    <text evidence="2">The sequence shown here is derived from an EMBL/GenBank/DDBJ whole genome shotgun (WGS) entry which is preliminary data.</text>
</comment>
<keyword evidence="1" id="KW-1133">Transmembrane helix</keyword>
<evidence type="ECO:0008006" key="4">
    <source>
        <dbReference type="Google" id="ProtNLM"/>
    </source>
</evidence>
<dbReference type="AlphaFoldDB" id="A0A2G9YHX4"/>
<gene>
    <name evidence="2" type="ORF">COX41_06320</name>
</gene>